<protein>
    <submittedName>
        <fullName evidence="5">Uncharacterized protein</fullName>
    </submittedName>
</protein>
<dbReference type="GO" id="GO:0003824">
    <property type="term" value="F:catalytic activity"/>
    <property type="evidence" value="ECO:0007669"/>
    <property type="project" value="InterPro"/>
</dbReference>
<dbReference type="OrthoDB" id="9765680at2"/>
<gene>
    <name evidence="5" type="ORF">CCAX7_24910</name>
</gene>
<dbReference type="InterPro" id="IPR029058">
    <property type="entry name" value="AB_hydrolase_fold"/>
</dbReference>
<keyword evidence="6" id="KW-1185">Reference proteome</keyword>
<dbReference type="InterPro" id="IPR000873">
    <property type="entry name" value="AMP-dep_synth/lig_dom"/>
</dbReference>
<dbReference type="FunFam" id="3.40.50.980:FF:000001">
    <property type="entry name" value="Non-ribosomal peptide synthetase"/>
    <property type="match status" value="1"/>
</dbReference>
<dbReference type="InterPro" id="IPR023213">
    <property type="entry name" value="CAT-like_dom_sf"/>
</dbReference>
<dbReference type="InterPro" id="IPR001242">
    <property type="entry name" value="Condensation_dom"/>
</dbReference>
<dbReference type="RefSeq" id="WP_119321395.1">
    <property type="nucleotide sequence ID" value="NZ_AP025739.1"/>
</dbReference>
<dbReference type="KEGG" id="ccot:CCAX7_24910"/>
<dbReference type="CDD" id="cd05930">
    <property type="entry name" value="A_NRPS"/>
    <property type="match status" value="1"/>
</dbReference>
<dbReference type="InterPro" id="IPR020806">
    <property type="entry name" value="PKS_PP-bd"/>
</dbReference>
<evidence type="ECO:0000256" key="4">
    <source>
        <dbReference type="ARBA" id="ARBA00022553"/>
    </source>
</evidence>
<evidence type="ECO:0000256" key="3">
    <source>
        <dbReference type="ARBA" id="ARBA00022450"/>
    </source>
</evidence>
<dbReference type="FunFam" id="3.30.300.30:FF:000010">
    <property type="entry name" value="Enterobactin synthetase component F"/>
    <property type="match status" value="1"/>
</dbReference>
<dbReference type="GO" id="GO:0031177">
    <property type="term" value="F:phosphopantetheine binding"/>
    <property type="evidence" value="ECO:0007669"/>
    <property type="project" value="InterPro"/>
</dbReference>
<dbReference type="SMART" id="SM00823">
    <property type="entry name" value="PKS_PP"/>
    <property type="match status" value="1"/>
</dbReference>
<dbReference type="InterPro" id="IPR045851">
    <property type="entry name" value="AMP-bd_C_sf"/>
</dbReference>
<proteinExistence type="inferred from homology"/>
<dbReference type="PROSITE" id="PS00455">
    <property type="entry name" value="AMP_BINDING"/>
    <property type="match status" value="1"/>
</dbReference>
<dbReference type="Gene3D" id="2.30.38.10">
    <property type="entry name" value="Luciferase, Domain 3"/>
    <property type="match status" value="1"/>
</dbReference>
<dbReference type="Pfam" id="PF00668">
    <property type="entry name" value="Condensation"/>
    <property type="match status" value="1"/>
</dbReference>
<dbReference type="EMBL" id="AP025739">
    <property type="protein sequence ID" value="BDI30440.1"/>
    <property type="molecule type" value="Genomic_DNA"/>
</dbReference>
<comment type="cofactor">
    <cofactor evidence="1">
        <name>pantetheine 4'-phosphate</name>
        <dbReference type="ChEBI" id="CHEBI:47942"/>
    </cofactor>
</comment>
<dbReference type="PROSITE" id="PS50075">
    <property type="entry name" value="CARRIER"/>
    <property type="match status" value="1"/>
</dbReference>
<dbReference type="SUPFAM" id="SSF52777">
    <property type="entry name" value="CoA-dependent acyltransferases"/>
    <property type="match status" value="2"/>
</dbReference>
<dbReference type="Pfam" id="PF00550">
    <property type="entry name" value="PP-binding"/>
    <property type="match status" value="1"/>
</dbReference>
<dbReference type="FunFam" id="2.30.38.10:FF:000001">
    <property type="entry name" value="Non-ribosomal peptide synthetase PvdI"/>
    <property type="match status" value="1"/>
</dbReference>
<dbReference type="AlphaFoldDB" id="A0A402CVK8"/>
<dbReference type="Gene3D" id="3.30.559.30">
    <property type="entry name" value="Nonribosomal peptide synthetase, condensation domain"/>
    <property type="match status" value="1"/>
</dbReference>
<dbReference type="GO" id="GO:0043041">
    <property type="term" value="P:amino acid activation for nonribosomal peptide biosynthetic process"/>
    <property type="evidence" value="ECO:0007669"/>
    <property type="project" value="TreeGrafter"/>
</dbReference>
<sequence length="1074" mass="117296">MLDQRVTGFELSLLQERLYTLSKGQSVFQCRTAVLIEGTLDVARLRSAIETAISSYEILRTNFRLLPGRRRLLQVVQANPAGALEIIDMRAWRSDNEAQRVHRYLEDLGAASMDLDGGALARVQLLTLGENRSLLVLAASSLCADSSTLTIVLNEILRRYEGDGAAPAESLQYADFASWQRDLMESDEDEAKQGREFWSRQEMSAQALRTLPYERLQPDAEFAPRAISAPLGDDLARELAARWEADAEPAKDFLLASWVALVFRLTHQEEGVVGRVVDGRAYEELRSSPGLFSKALPISWRIDGNTPFEAFVDQIAAATAEAEPWQDFAPLGDTPDASRFSDLSFTWEPRFSRRSVAGAEVSLVEQFAVTDHFGLNLVCGLADGKVTAEIRYDAGRFASADIVRLAEQFALLTRGAAASASAPIGDLPILSEQELHRVTKEWNATEAPYPQDAFIHTLFERQAERVPEAPALVSGGVALTFAQLNARANQIAHTLRAQGVAPNVPVALCVERSADMIVGLLAIMKSGGFYAPLAADLPPARLHDLLGQTRAALVLTQSPLKDRFQGWDGPILSLDTDAGQWASAPEGNLAPVNTADDLAYVIFTSGSTGAPKGVGNRHRALVNYTAFIAGKLGLTDTGDYVQQHFGVVSTLNADLGNTSVLTSLAYGGCLHVIDYETTVDGERFAQYVQEHPIDVLKITPSHLRALLASSESAILPRNTLFLGGEALTWDLLDQVRRRGSCKVFNHYGPTETTIGSLTYDASGSHGPDDSATAPIGRPIANTRIYILDERRNPVPVGAPGELFIGGAGLAQGYLHQPEQTAERFVLDPFVGDGETRMYRTGDRARYLSDGNVEFLGRIDDQVKIRGFRVEPGEVESVLRRHPQVRSAAVVVTEDQQGASRLVGYYVSDSSIAAEQVREHLTDYLPDYMIPASLIPIAELPLTPNGKLDRKALLDQETVAQAAAFVGPRNATEEKLTEIWVQILKHEPIGVHDDFFELGGHSLLMTQILARIRSAFQVQLALHMLFDKPTIAGLAGVIDGAQSAESEDDEMQRLLAELEGLTDDEVNRLLSEESK</sequence>
<evidence type="ECO:0000256" key="1">
    <source>
        <dbReference type="ARBA" id="ARBA00001957"/>
    </source>
</evidence>
<keyword evidence="4" id="KW-0597">Phosphoprotein</keyword>
<dbReference type="GO" id="GO:0008610">
    <property type="term" value="P:lipid biosynthetic process"/>
    <property type="evidence" value="ECO:0007669"/>
    <property type="project" value="UniProtKB-ARBA"/>
</dbReference>
<dbReference type="Gene3D" id="3.30.300.30">
    <property type="match status" value="1"/>
</dbReference>
<evidence type="ECO:0000313" key="6">
    <source>
        <dbReference type="Proteomes" id="UP000287394"/>
    </source>
</evidence>
<dbReference type="Pfam" id="PF00501">
    <property type="entry name" value="AMP-binding"/>
    <property type="match status" value="1"/>
</dbReference>
<dbReference type="InterPro" id="IPR009081">
    <property type="entry name" value="PP-bd_ACP"/>
</dbReference>
<evidence type="ECO:0000313" key="5">
    <source>
        <dbReference type="EMBL" id="BDI30440.1"/>
    </source>
</evidence>
<dbReference type="SUPFAM" id="SSF47336">
    <property type="entry name" value="ACP-like"/>
    <property type="match status" value="1"/>
</dbReference>
<dbReference type="InterPro" id="IPR010071">
    <property type="entry name" value="AA_adenyl_dom"/>
</dbReference>
<dbReference type="InterPro" id="IPR020845">
    <property type="entry name" value="AMP-binding_CS"/>
</dbReference>
<name>A0A402CVK8_9BACT</name>
<organism evidence="5 6">
    <name type="scientific">Capsulimonas corticalis</name>
    <dbReference type="NCBI Taxonomy" id="2219043"/>
    <lineage>
        <taxon>Bacteria</taxon>
        <taxon>Bacillati</taxon>
        <taxon>Armatimonadota</taxon>
        <taxon>Armatimonadia</taxon>
        <taxon>Capsulimonadales</taxon>
        <taxon>Capsulimonadaceae</taxon>
        <taxon>Capsulimonas</taxon>
    </lineage>
</organism>
<dbReference type="SUPFAM" id="SSF56801">
    <property type="entry name" value="Acetyl-CoA synthetase-like"/>
    <property type="match status" value="1"/>
</dbReference>
<dbReference type="Gene3D" id="3.40.50.980">
    <property type="match status" value="2"/>
</dbReference>
<dbReference type="Pfam" id="PF13193">
    <property type="entry name" value="AMP-binding_C"/>
    <property type="match status" value="1"/>
</dbReference>
<dbReference type="GO" id="GO:0005737">
    <property type="term" value="C:cytoplasm"/>
    <property type="evidence" value="ECO:0007669"/>
    <property type="project" value="TreeGrafter"/>
</dbReference>
<dbReference type="PANTHER" id="PTHR45527">
    <property type="entry name" value="NONRIBOSOMAL PEPTIDE SYNTHETASE"/>
    <property type="match status" value="1"/>
</dbReference>
<dbReference type="InterPro" id="IPR025110">
    <property type="entry name" value="AMP-bd_C"/>
</dbReference>
<dbReference type="PROSITE" id="PS00012">
    <property type="entry name" value="PHOSPHOPANTETHEINE"/>
    <property type="match status" value="1"/>
</dbReference>
<reference evidence="5 6" key="1">
    <citation type="journal article" date="2019" name="Int. J. Syst. Evol. Microbiol.">
        <title>Capsulimonas corticalis gen. nov., sp. nov., an aerobic capsulated bacterium, of a novel bacterial order, Capsulimonadales ord. nov., of the class Armatimonadia of the phylum Armatimonadetes.</title>
        <authorList>
            <person name="Li J."/>
            <person name="Kudo C."/>
            <person name="Tonouchi A."/>
        </authorList>
    </citation>
    <scope>NUCLEOTIDE SEQUENCE [LARGE SCALE GENOMIC DNA]</scope>
    <source>
        <strain evidence="5 6">AX-7</strain>
    </source>
</reference>
<keyword evidence="3" id="KW-0596">Phosphopantetheine</keyword>
<dbReference type="PANTHER" id="PTHR45527:SF1">
    <property type="entry name" value="FATTY ACID SYNTHASE"/>
    <property type="match status" value="1"/>
</dbReference>
<dbReference type="InterPro" id="IPR006162">
    <property type="entry name" value="Ppantetheine_attach_site"/>
</dbReference>
<dbReference type="Gene3D" id="3.30.559.10">
    <property type="entry name" value="Chloramphenicol acetyltransferase-like domain"/>
    <property type="match status" value="1"/>
</dbReference>
<dbReference type="FunFam" id="1.10.1200.10:FF:000005">
    <property type="entry name" value="Nonribosomal peptide synthetase 1"/>
    <property type="match status" value="1"/>
</dbReference>
<comment type="similarity">
    <text evidence="2">Belongs to the ATP-dependent AMP-binding enzyme family.</text>
</comment>
<evidence type="ECO:0000256" key="2">
    <source>
        <dbReference type="ARBA" id="ARBA00006432"/>
    </source>
</evidence>
<dbReference type="Gene3D" id="3.40.50.1820">
    <property type="entry name" value="alpha/beta hydrolase"/>
    <property type="match status" value="1"/>
</dbReference>
<dbReference type="Proteomes" id="UP000287394">
    <property type="component" value="Chromosome"/>
</dbReference>
<dbReference type="InterPro" id="IPR036736">
    <property type="entry name" value="ACP-like_sf"/>
</dbReference>
<accession>A0A402CVK8</accession>
<dbReference type="GO" id="GO:0044550">
    <property type="term" value="P:secondary metabolite biosynthetic process"/>
    <property type="evidence" value="ECO:0007669"/>
    <property type="project" value="TreeGrafter"/>
</dbReference>
<dbReference type="NCBIfam" id="TIGR01733">
    <property type="entry name" value="AA-adenyl-dom"/>
    <property type="match status" value="1"/>
</dbReference>